<keyword evidence="9" id="KW-0238">DNA-binding</keyword>
<dbReference type="Proteomes" id="UP000031202">
    <property type="component" value="Unassembled WGS sequence"/>
</dbReference>
<keyword evidence="8" id="KW-0805">Transcription regulation</keyword>
<dbReference type="GO" id="GO:0000976">
    <property type="term" value="F:transcription cis-regulatory region binding"/>
    <property type="evidence" value="ECO:0007669"/>
    <property type="project" value="TreeGrafter"/>
</dbReference>
<evidence type="ECO:0000256" key="2">
    <source>
        <dbReference type="ARBA" id="ARBA00007957"/>
    </source>
</evidence>
<dbReference type="Gene3D" id="1.10.10.10">
    <property type="entry name" value="Winged helix-like DNA-binding domain superfamily/Winged helix DNA-binding domain"/>
    <property type="match status" value="1"/>
</dbReference>
<evidence type="ECO:0000256" key="1">
    <source>
        <dbReference type="ARBA" id="ARBA00004496"/>
    </source>
</evidence>
<evidence type="ECO:0000256" key="9">
    <source>
        <dbReference type="ARBA" id="ARBA00023125"/>
    </source>
</evidence>
<sequence length="159" mass="16645">MPSIATPAHGADAADAATALRAAGLKVTDSRTAVYDTLRTHPHASADDVFLAIVERMPRASRQSVYNALGDFADAGLVRRIEPAGRPMLFELRVSDNHHHLVCTSCGAVVDVDCAIGAAPCLEPSDSHGFILTTAEVTYWGLCPACAHAATPPLTEGTP</sequence>
<comment type="cofactor">
    <cofactor evidence="11">
        <name>Zn(2+)</name>
        <dbReference type="ChEBI" id="CHEBI:29105"/>
    </cofactor>
    <text evidence="11">Binds 1 zinc ion per subunit.</text>
</comment>
<keyword evidence="5 11" id="KW-0479">Metal-binding</keyword>
<dbReference type="EMBL" id="JWSZ01000002">
    <property type="protein sequence ID" value="KIC59547.1"/>
    <property type="molecule type" value="Genomic_DNA"/>
</dbReference>
<dbReference type="GO" id="GO:0045892">
    <property type="term" value="P:negative regulation of DNA-templated transcription"/>
    <property type="evidence" value="ECO:0007669"/>
    <property type="project" value="TreeGrafter"/>
</dbReference>
<evidence type="ECO:0000256" key="6">
    <source>
        <dbReference type="ARBA" id="ARBA00022833"/>
    </source>
</evidence>
<dbReference type="SUPFAM" id="SSF46785">
    <property type="entry name" value="Winged helix' DNA-binding domain"/>
    <property type="match status" value="1"/>
</dbReference>
<dbReference type="CDD" id="cd07153">
    <property type="entry name" value="Fur_like"/>
    <property type="match status" value="1"/>
</dbReference>
<feature type="binding site" evidence="11">
    <location>
        <position position="103"/>
    </location>
    <ligand>
        <name>Zn(2+)</name>
        <dbReference type="ChEBI" id="CHEBI:29105"/>
    </ligand>
</feature>
<reference evidence="12 13" key="1">
    <citation type="submission" date="2014-12" db="EMBL/GenBank/DDBJ databases">
        <title>Genome sequencing of Microbacterium hominis TPW29.</title>
        <authorList>
            <person name="Tan P.W."/>
            <person name="Chan K.-G."/>
        </authorList>
    </citation>
    <scope>NUCLEOTIDE SEQUENCE [LARGE SCALE GENOMIC DNA]</scope>
    <source>
        <strain evidence="12 13">TPW29</strain>
    </source>
</reference>
<keyword evidence="10" id="KW-0804">Transcription</keyword>
<evidence type="ECO:0000256" key="4">
    <source>
        <dbReference type="ARBA" id="ARBA00022491"/>
    </source>
</evidence>
<evidence type="ECO:0000256" key="8">
    <source>
        <dbReference type="ARBA" id="ARBA00023015"/>
    </source>
</evidence>
<name>A0A0B4CSY3_9MICO</name>
<comment type="caution">
    <text evidence="12">The sequence shown here is derived from an EMBL/GenBank/DDBJ whole genome shotgun (WGS) entry which is preliminary data.</text>
</comment>
<dbReference type="Gene3D" id="3.30.1490.190">
    <property type="match status" value="1"/>
</dbReference>
<evidence type="ECO:0000256" key="10">
    <source>
        <dbReference type="ARBA" id="ARBA00023163"/>
    </source>
</evidence>
<dbReference type="GO" id="GO:0008270">
    <property type="term" value="F:zinc ion binding"/>
    <property type="evidence" value="ECO:0007669"/>
    <property type="project" value="TreeGrafter"/>
</dbReference>
<evidence type="ECO:0000256" key="7">
    <source>
        <dbReference type="ARBA" id="ARBA00023004"/>
    </source>
</evidence>
<evidence type="ECO:0000256" key="3">
    <source>
        <dbReference type="ARBA" id="ARBA00022490"/>
    </source>
</evidence>
<dbReference type="PANTHER" id="PTHR33202">
    <property type="entry name" value="ZINC UPTAKE REGULATION PROTEIN"/>
    <property type="match status" value="1"/>
</dbReference>
<dbReference type="InterPro" id="IPR036390">
    <property type="entry name" value="WH_DNA-bd_sf"/>
</dbReference>
<evidence type="ECO:0000256" key="5">
    <source>
        <dbReference type="ARBA" id="ARBA00022723"/>
    </source>
</evidence>
<evidence type="ECO:0000256" key="11">
    <source>
        <dbReference type="PIRSR" id="PIRSR602481-1"/>
    </source>
</evidence>
<keyword evidence="4" id="KW-0678">Repressor</keyword>
<dbReference type="RefSeq" id="WP_036321668.1">
    <property type="nucleotide sequence ID" value="NZ_JWSZ01000002.1"/>
</dbReference>
<dbReference type="Pfam" id="PF01475">
    <property type="entry name" value="FUR"/>
    <property type="match status" value="1"/>
</dbReference>
<accession>A0A0B4CSY3</accession>
<feature type="binding site" evidence="11">
    <location>
        <position position="106"/>
    </location>
    <ligand>
        <name>Zn(2+)</name>
        <dbReference type="ChEBI" id="CHEBI:29105"/>
    </ligand>
</feature>
<feature type="binding site" evidence="11">
    <location>
        <position position="143"/>
    </location>
    <ligand>
        <name>Zn(2+)</name>
        <dbReference type="ChEBI" id="CHEBI:29105"/>
    </ligand>
</feature>
<dbReference type="GO" id="GO:1900376">
    <property type="term" value="P:regulation of secondary metabolite biosynthetic process"/>
    <property type="evidence" value="ECO:0007669"/>
    <property type="project" value="TreeGrafter"/>
</dbReference>
<dbReference type="AlphaFoldDB" id="A0A0B4CSY3"/>
<dbReference type="InterPro" id="IPR043135">
    <property type="entry name" value="Fur_C"/>
</dbReference>
<dbReference type="PANTHER" id="PTHR33202:SF18">
    <property type="entry name" value="TRANSCRIPTIONAL REGULATOR FURA"/>
    <property type="match status" value="1"/>
</dbReference>
<dbReference type="GO" id="GO:0005737">
    <property type="term" value="C:cytoplasm"/>
    <property type="evidence" value="ECO:0007669"/>
    <property type="project" value="UniProtKB-SubCell"/>
</dbReference>
<dbReference type="InterPro" id="IPR002481">
    <property type="entry name" value="FUR"/>
</dbReference>
<dbReference type="InterPro" id="IPR036388">
    <property type="entry name" value="WH-like_DNA-bd_sf"/>
</dbReference>
<comment type="similarity">
    <text evidence="2">Belongs to the Fur family.</text>
</comment>
<keyword evidence="3" id="KW-0963">Cytoplasm</keyword>
<protein>
    <submittedName>
        <fullName evidence="12">Fur family transcriptional regulator</fullName>
    </submittedName>
</protein>
<proteinExistence type="inferred from homology"/>
<evidence type="ECO:0000313" key="13">
    <source>
        <dbReference type="Proteomes" id="UP000031202"/>
    </source>
</evidence>
<keyword evidence="7" id="KW-0408">Iron</keyword>
<gene>
    <name evidence="12" type="ORF">RM52_02570</name>
</gene>
<evidence type="ECO:0000313" key="12">
    <source>
        <dbReference type="EMBL" id="KIC59547.1"/>
    </source>
</evidence>
<keyword evidence="6 11" id="KW-0862">Zinc</keyword>
<organism evidence="12 13">
    <name type="scientific">Microbacterium hominis</name>
    <dbReference type="NCBI Taxonomy" id="162426"/>
    <lineage>
        <taxon>Bacteria</taxon>
        <taxon>Bacillati</taxon>
        <taxon>Actinomycetota</taxon>
        <taxon>Actinomycetes</taxon>
        <taxon>Micrococcales</taxon>
        <taxon>Microbacteriaceae</taxon>
        <taxon>Microbacterium</taxon>
    </lineage>
</organism>
<feature type="binding site" evidence="11">
    <location>
        <position position="146"/>
    </location>
    <ligand>
        <name>Zn(2+)</name>
        <dbReference type="ChEBI" id="CHEBI:29105"/>
    </ligand>
</feature>
<dbReference type="GO" id="GO:0003700">
    <property type="term" value="F:DNA-binding transcription factor activity"/>
    <property type="evidence" value="ECO:0007669"/>
    <property type="project" value="InterPro"/>
</dbReference>
<comment type="subcellular location">
    <subcellularLocation>
        <location evidence="1">Cytoplasm</location>
    </subcellularLocation>
</comment>